<dbReference type="STRING" id="610130.Closa_1107"/>
<name>D9R7J4_LACSW</name>
<keyword evidence="3" id="KW-1185">Reference proteome</keyword>
<dbReference type="OrthoDB" id="9812966at2"/>
<dbReference type="HOGENOM" id="CLU_104998_0_0_9"/>
<organism evidence="2 3">
    <name type="scientific">Lacrimispora saccharolytica (strain ATCC 35040 / DSM 2544 / NRCC 2533 / WM1)</name>
    <name type="common">Clostridium saccharolyticum</name>
    <dbReference type="NCBI Taxonomy" id="610130"/>
    <lineage>
        <taxon>Bacteria</taxon>
        <taxon>Bacillati</taxon>
        <taxon>Bacillota</taxon>
        <taxon>Clostridia</taxon>
        <taxon>Lachnospirales</taxon>
        <taxon>Lachnospiraceae</taxon>
        <taxon>Lacrimispora</taxon>
    </lineage>
</organism>
<gene>
    <name evidence="2" type="ordered locus">Closa_1107</name>
</gene>
<dbReference type="eggNOG" id="COG5164">
    <property type="taxonomic scope" value="Bacteria"/>
</dbReference>
<sequence length="182" mass="20400">MIAYKGFSPGMVCREYQFRMGINVTDKANCRENGFHCAEDPLDCLTYYSDMDCAEYYIVEAGGDIDEDDVDSKIACTHLNIIKRLTVEEFFLHGLAYIVDHPKRNWNSKVQKGKGKACNGYVLVRGIDPAASGELNDILAFAKEDHATGNIIQVALTRVDGQKVLPGRWYGVDLKERQVSLI</sequence>
<accession>D9R7J4</accession>
<reference evidence="2" key="1">
    <citation type="submission" date="2010-07" db="EMBL/GenBank/DDBJ databases">
        <title>Complete sequence of Clostridium saccharolyticum WM1.</title>
        <authorList>
            <consortium name="US DOE Joint Genome Institute"/>
            <person name="Lucas S."/>
            <person name="Copeland A."/>
            <person name="Lapidus A."/>
            <person name="Cheng J.-F."/>
            <person name="Bruce D."/>
            <person name="Goodwin L."/>
            <person name="Pitluck S."/>
            <person name="Chertkov O."/>
            <person name="Detter J.C."/>
            <person name="Han C."/>
            <person name="Tapia R."/>
            <person name="Land M."/>
            <person name="Hauser L."/>
            <person name="Chang Y.-J."/>
            <person name="Jeffries C."/>
            <person name="Kyrpides N."/>
            <person name="Ivanova N."/>
            <person name="Mikhailova N."/>
            <person name="Mouttaki H."/>
            <person name="Lin L."/>
            <person name="Zhou J."/>
            <person name="Hemme C.L."/>
            <person name="Woyke T."/>
        </authorList>
    </citation>
    <scope>NUCLEOTIDE SEQUENCE [LARGE SCALE GENOMIC DNA]</scope>
    <source>
        <strain evidence="2">WM1</strain>
    </source>
</reference>
<feature type="domain" description="DUF7666" evidence="1">
    <location>
        <begin position="1"/>
        <end position="92"/>
    </location>
</feature>
<dbReference type="AlphaFoldDB" id="D9R7J4"/>
<proteinExistence type="predicted"/>
<dbReference type="PaxDb" id="610130-Closa_1107"/>
<dbReference type="KEGG" id="csh:Closa_1107"/>
<dbReference type="InterPro" id="IPR056083">
    <property type="entry name" value="DUF7666"/>
</dbReference>
<dbReference type="RefSeq" id="WP_013271818.1">
    <property type="nucleotide sequence ID" value="NC_014376.1"/>
</dbReference>
<protein>
    <recommendedName>
        <fullName evidence="1">DUF7666 domain-containing protein</fullName>
    </recommendedName>
</protein>
<dbReference type="Proteomes" id="UP000001662">
    <property type="component" value="Chromosome"/>
</dbReference>
<evidence type="ECO:0000259" key="1">
    <source>
        <dbReference type="Pfam" id="PF24703"/>
    </source>
</evidence>
<evidence type="ECO:0000313" key="2">
    <source>
        <dbReference type="EMBL" id="ADL03723.1"/>
    </source>
</evidence>
<dbReference type="EMBL" id="CP002109">
    <property type="protein sequence ID" value="ADL03723.1"/>
    <property type="molecule type" value="Genomic_DNA"/>
</dbReference>
<evidence type="ECO:0000313" key="3">
    <source>
        <dbReference type="Proteomes" id="UP000001662"/>
    </source>
</evidence>
<dbReference type="Pfam" id="PF24703">
    <property type="entry name" value="DUF7666"/>
    <property type="match status" value="1"/>
</dbReference>